<protein>
    <submittedName>
        <fullName evidence="4">Competence protein ComEA</fullName>
    </submittedName>
</protein>
<comment type="caution">
    <text evidence="4">The sequence shown here is derived from an EMBL/GenBank/DDBJ whole genome shotgun (WGS) entry which is preliminary data.</text>
</comment>
<accession>A0ABS4XEF8</accession>
<feature type="region of interest" description="Disordered" evidence="1">
    <location>
        <begin position="69"/>
        <end position="95"/>
    </location>
</feature>
<evidence type="ECO:0000256" key="2">
    <source>
        <dbReference type="SAM" id="Phobius"/>
    </source>
</evidence>
<evidence type="ECO:0000313" key="4">
    <source>
        <dbReference type="EMBL" id="MBP2386064.1"/>
    </source>
</evidence>
<keyword evidence="2" id="KW-0472">Membrane</keyword>
<feature type="domain" description="Helix-hairpin-helix DNA-binding motif class 1" evidence="3">
    <location>
        <begin position="221"/>
        <end position="240"/>
    </location>
</feature>
<dbReference type="InterPro" id="IPR051675">
    <property type="entry name" value="Endo/Exo/Phosphatase_dom_1"/>
</dbReference>
<evidence type="ECO:0000313" key="5">
    <source>
        <dbReference type="Proteomes" id="UP001296993"/>
    </source>
</evidence>
<keyword evidence="5" id="KW-1185">Reference proteome</keyword>
<dbReference type="InterPro" id="IPR019554">
    <property type="entry name" value="Soluble_ligand-bd"/>
</dbReference>
<feature type="transmembrane region" description="Helical" evidence="2">
    <location>
        <begin position="30"/>
        <end position="48"/>
    </location>
</feature>
<dbReference type="InterPro" id="IPR010994">
    <property type="entry name" value="RuvA_2-like"/>
</dbReference>
<dbReference type="RefSeq" id="WP_209997033.1">
    <property type="nucleotide sequence ID" value="NZ_BAAAJY010000003.1"/>
</dbReference>
<dbReference type="Gene3D" id="1.10.150.320">
    <property type="entry name" value="Photosystem II 12 kDa extrinsic protein"/>
    <property type="match status" value="1"/>
</dbReference>
<dbReference type="SUPFAM" id="SSF47781">
    <property type="entry name" value="RuvA domain 2-like"/>
    <property type="match status" value="1"/>
</dbReference>
<evidence type="ECO:0000256" key="1">
    <source>
        <dbReference type="SAM" id="MobiDB-lite"/>
    </source>
</evidence>
<keyword evidence="2" id="KW-0812">Transmembrane</keyword>
<feature type="compositionally biased region" description="Polar residues" evidence="1">
    <location>
        <begin position="82"/>
        <end position="93"/>
    </location>
</feature>
<feature type="domain" description="Helix-hairpin-helix DNA-binding motif class 1" evidence="3">
    <location>
        <begin position="191"/>
        <end position="210"/>
    </location>
</feature>
<dbReference type="Gene3D" id="3.10.560.10">
    <property type="entry name" value="Outer membrane lipoprotein wza domain like"/>
    <property type="match status" value="1"/>
</dbReference>
<dbReference type="PANTHER" id="PTHR21180:SF32">
    <property type="entry name" value="ENDONUCLEASE_EXONUCLEASE_PHOSPHATASE FAMILY DOMAIN-CONTAINING PROTEIN 1"/>
    <property type="match status" value="1"/>
</dbReference>
<dbReference type="EMBL" id="JAGIOF010000001">
    <property type="protein sequence ID" value="MBP2386064.1"/>
    <property type="molecule type" value="Genomic_DNA"/>
</dbReference>
<sequence length="244" mass="25033">MGRHDWAERAAAPNLAQAPGRLRVLVGRSAVIVLVIGALSWISVSIVFNPPPGSPKQIQSVPLAVDGSSVPAEKRTVEQDPSEQSGQSPTTGSEGAGASVVVHVIGAVKKPGVYELPLGSRVLDAVNRAGGLHKNAAPEAINLAAEVIDGQQLRIPLRGERSVPAVQAPDAAAPNAGAPGGMLNINTATSAELEALPGIGPALAKRIIDFRQSNGAFKNLAELDAVSGIGPAMLATLRQKVDFQ</sequence>
<evidence type="ECO:0000259" key="3">
    <source>
        <dbReference type="SMART" id="SM00278"/>
    </source>
</evidence>
<gene>
    <name evidence="4" type="ORF">JOF47_001575</name>
</gene>
<dbReference type="Proteomes" id="UP001296993">
    <property type="component" value="Unassembled WGS sequence"/>
</dbReference>
<dbReference type="Pfam" id="PF10531">
    <property type="entry name" value="SLBB"/>
    <property type="match status" value="1"/>
</dbReference>
<keyword evidence="2" id="KW-1133">Transmembrane helix</keyword>
<proteinExistence type="predicted"/>
<dbReference type="PANTHER" id="PTHR21180">
    <property type="entry name" value="ENDONUCLEASE/EXONUCLEASE/PHOSPHATASE FAMILY DOMAIN-CONTAINING PROTEIN 1"/>
    <property type="match status" value="1"/>
</dbReference>
<dbReference type="SMART" id="SM00278">
    <property type="entry name" value="HhH1"/>
    <property type="match status" value="2"/>
</dbReference>
<reference evidence="4 5" key="1">
    <citation type="submission" date="2021-03" db="EMBL/GenBank/DDBJ databases">
        <title>Sequencing the genomes of 1000 actinobacteria strains.</title>
        <authorList>
            <person name="Klenk H.-P."/>
        </authorList>
    </citation>
    <scope>NUCLEOTIDE SEQUENCE [LARGE SCALE GENOMIC DNA]</scope>
    <source>
        <strain evidence="4 5">DSM 15797</strain>
    </source>
</reference>
<name>A0ABS4XEF8_9MICC</name>
<dbReference type="InterPro" id="IPR003583">
    <property type="entry name" value="Hlx-hairpin-Hlx_DNA-bd_motif"/>
</dbReference>
<dbReference type="Pfam" id="PF12836">
    <property type="entry name" value="HHH_3"/>
    <property type="match status" value="1"/>
</dbReference>
<organism evidence="4 5">
    <name type="scientific">Paeniglutamicibacter kerguelensis</name>
    <dbReference type="NCBI Taxonomy" id="254788"/>
    <lineage>
        <taxon>Bacteria</taxon>
        <taxon>Bacillati</taxon>
        <taxon>Actinomycetota</taxon>
        <taxon>Actinomycetes</taxon>
        <taxon>Micrococcales</taxon>
        <taxon>Micrococcaceae</taxon>
        <taxon>Paeniglutamicibacter</taxon>
    </lineage>
</organism>